<organism evidence="1 2">
    <name type="scientific">Penicillium nalgiovense</name>
    <dbReference type="NCBI Taxonomy" id="60175"/>
    <lineage>
        <taxon>Eukaryota</taxon>
        <taxon>Fungi</taxon>
        <taxon>Dikarya</taxon>
        <taxon>Ascomycota</taxon>
        <taxon>Pezizomycotina</taxon>
        <taxon>Eurotiomycetes</taxon>
        <taxon>Eurotiomycetidae</taxon>
        <taxon>Eurotiales</taxon>
        <taxon>Aspergillaceae</taxon>
        <taxon>Penicillium</taxon>
    </lineage>
</organism>
<dbReference type="AlphaFoldDB" id="A0A1V6XRJ5"/>
<comment type="caution">
    <text evidence="1">The sequence shown here is derived from an EMBL/GenBank/DDBJ whole genome shotgun (WGS) entry which is preliminary data.</text>
</comment>
<dbReference type="SUPFAM" id="SSF81301">
    <property type="entry name" value="Nucleotidyltransferase"/>
    <property type="match status" value="1"/>
</dbReference>
<protein>
    <recommendedName>
        <fullName evidence="3">Poly A polymerase head domain-containing protein</fullName>
    </recommendedName>
</protein>
<keyword evidence="2" id="KW-1185">Reference proteome</keyword>
<evidence type="ECO:0000313" key="1">
    <source>
        <dbReference type="EMBL" id="OQE77770.1"/>
    </source>
</evidence>
<accession>A0A1V6XRJ5</accession>
<reference evidence="2" key="1">
    <citation type="journal article" date="2017" name="Nat. Microbiol.">
        <title>Global analysis of biosynthetic gene clusters reveals vast potential of secondary metabolite production in Penicillium species.</title>
        <authorList>
            <person name="Nielsen J.C."/>
            <person name="Grijseels S."/>
            <person name="Prigent S."/>
            <person name="Ji B."/>
            <person name="Dainat J."/>
            <person name="Nielsen K.F."/>
            <person name="Frisvad J.C."/>
            <person name="Workman M."/>
            <person name="Nielsen J."/>
        </authorList>
    </citation>
    <scope>NUCLEOTIDE SEQUENCE [LARGE SCALE GENOMIC DNA]</scope>
    <source>
        <strain evidence="2">IBT 13039</strain>
    </source>
</reference>
<name>A0A1V6XRJ5_PENNA</name>
<sequence length="260" mass="29254">MPLDQTQFNHLDAAATSLTRALHSENIRYLFLGGYATGLIGGNRITEDVDIVTGIDCRELLLKRPGFTRSTDGRLAYDYRGTKVYVDVMGPNNRTWHIPDPRATQVYNVNPEDRPGRRLNTSMSIVHPSVLVLTKLKCWSTAEMATRQAYHQRARTDLQDILTILRWLEMNNLTINFAGLSRVPKCELLSFLPKLYWTQKEVRPHLAATLTPEELRDVLNTRLADKEVWSLYSSRFRSGGSGGSGGSGRGSAKYEALLSL</sequence>
<proteinExistence type="predicted"/>
<dbReference type="Proteomes" id="UP000191691">
    <property type="component" value="Unassembled WGS sequence"/>
</dbReference>
<evidence type="ECO:0000313" key="2">
    <source>
        <dbReference type="Proteomes" id="UP000191691"/>
    </source>
</evidence>
<dbReference type="STRING" id="60175.A0A1V6XRJ5"/>
<gene>
    <name evidence="1" type="ORF">PENNAL_c0058G02669</name>
</gene>
<dbReference type="EMBL" id="MOOB01000058">
    <property type="protein sequence ID" value="OQE77770.1"/>
    <property type="molecule type" value="Genomic_DNA"/>
</dbReference>
<dbReference type="InterPro" id="IPR043519">
    <property type="entry name" value="NT_sf"/>
</dbReference>
<dbReference type="OMA" id="WHIPDPR"/>
<evidence type="ECO:0008006" key="3">
    <source>
        <dbReference type="Google" id="ProtNLM"/>
    </source>
</evidence>